<keyword evidence="4" id="KW-1185">Reference proteome</keyword>
<evidence type="ECO:0000256" key="1">
    <source>
        <dbReference type="ARBA" id="ARBA00006420"/>
    </source>
</evidence>
<dbReference type="CDD" id="cd06664">
    <property type="entry name" value="IscU_like"/>
    <property type="match status" value="1"/>
</dbReference>
<evidence type="ECO:0000313" key="3">
    <source>
        <dbReference type="EMBL" id="BBE30514.1"/>
    </source>
</evidence>
<dbReference type="RefSeq" id="WP_190615600.1">
    <property type="nucleotide sequence ID" value="NZ_AP018712.1"/>
</dbReference>
<reference evidence="3 4" key="1">
    <citation type="submission" date="2018-06" db="EMBL/GenBank/DDBJ databases">
        <title>Genome sequencing of Oceanotoga sp. sy52.</title>
        <authorList>
            <person name="Mori K."/>
        </authorList>
    </citation>
    <scope>NUCLEOTIDE SEQUENCE [LARGE SCALE GENOMIC DNA]</scope>
    <source>
        <strain evidence="4">sy52</strain>
    </source>
</reference>
<dbReference type="EMBL" id="AP018712">
    <property type="protein sequence ID" value="BBE30514.1"/>
    <property type="molecule type" value="Genomic_DNA"/>
</dbReference>
<dbReference type="KEGG" id="ocy:OSSY52_06550"/>
<dbReference type="PANTHER" id="PTHR10093">
    <property type="entry name" value="IRON-SULFUR CLUSTER ASSEMBLY ENZYME NIFU HOMOLOG"/>
    <property type="match status" value="1"/>
</dbReference>
<proteinExistence type="inferred from homology"/>
<dbReference type="NCBIfam" id="TIGR01994">
    <property type="entry name" value="SUF_scaf_2"/>
    <property type="match status" value="1"/>
</dbReference>
<comment type="similarity">
    <text evidence="1">Belongs to the NifU family.</text>
</comment>
<evidence type="ECO:0000313" key="4">
    <source>
        <dbReference type="Proteomes" id="UP000516361"/>
    </source>
</evidence>
<feature type="domain" description="NIF system FeS cluster assembly NifU N-terminal" evidence="2">
    <location>
        <begin position="7"/>
        <end position="123"/>
    </location>
</feature>
<dbReference type="AlphaFoldDB" id="A0A7G1G604"/>
<name>A0A7G1G604_9BACT</name>
<dbReference type="GO" id="GO:0005506">
    <property type="term" value="F:iron ion binding"/>
    <property type="evidence" value="ECO:0007669"/>
    <property type="project" value="InterPro"/>
</dbReference>
<dbReference type="Gene3D" id="3.90.1010.10">
    <property type="match status" value="1"/>
</dbReference>
<protein>
    <submittedName>
        <fullName evidence="3">Iron-sulfur cluster assembly scaffold protein IscU</fullName>
    </submittedName>
</protein>
<dbReference type="InParanoid" id="A0A7G1G604"/>
<sequence length="144" mass="16372">MSIEDLYTDIILDYAKNKKFKKEIKNAWHEHGKNLSCGDELELYVKLEDGVIKDASYTGHGCIVSQASASIMCESIKGKKLSEAKKIVQNVLNMAQGNEYNEEVVGDIEIFEDISNYPMRVKCFTLSWHTFDTVLKNAEVKKDD</sequence>
<dbReference type="GO" id="GO:0051536">
    <property type="term" value="F:iron-sulfur cluster binding"/>
    <property type="evidence" value="ECO:0007669"/>
    <property type="project" value="InterPro"/>
</dbReference>
<evidence type="ECO:0000259" key="2">
    <source>
        <dbReference type="Pfam" id="PF01592"/>
    </source>
</evidence>
<gene>
    <name evidence="3" type="primary">iscU</name>
    <name evidence="3" type="ORF">OSSY52_06550</name>
</gene>
<dbReference type="Pfam" id="PF01592">
    <property type="entry name" value="NifU_N"/>
    <property type="match status" value="1"/>
</dbReference>
<dbReference type="FunCoup" id="A0A7G1G604">
    <property type="interactions" value="264"/>
</dbReference>
<organism evidence="3 4">
    <name type="scientific">Tepiditoga spiralis</name>
    <dbReference type="NCBI Taxonomy" id="2108365"/>
    <lineage>
        <taxon>Bacteria</taxon>
        <taxon>Thermotogati</taxon>
        <taxon>Thermotogota</taxon>
        <taxon>Thermotogae</taxon>
        <taxon>Petrotogales</taxon>
        <taxon>Petrotogaceae</taxon>
        <taxon>Tepiditoga</taxon>
    </lineage>
</organism>
<dbReference type="FunFam" id="3.90.1010.10:FF:000002">
    <property type="entry name" value="Iron-sulfur cluster assembly scaffold protein NifU"/>
    <property type="match status" value="1"/>
</dbReference>
<accession>A0A7G1G604</accession>
<dbReference type="SUPFAM" id="SSF82649">
    <property type="entry name" value="SufE/NifU"/>
    <property type="match status" value="1"/>
</dbReference>
<dbReference type="GO" id="GO:0016226">
    <property type="term" value="P:iron-sulfur cluster assembly"/>
    <property type="evidence" value="ECO:0007669"/>
    <property type="project" value="InterPro"/>
</dbReference>
<dbReference type="Proteomes" id="UP000516361">
    <property type="component" value="Chromosome"/>
</dbReference>
<dbReference type="InterPro" id="IPR002871">
    <property type="entry name" value="NIF_FeS_clus_asmbl_NifU_N"/>
</dbReference>